<evidence type="ECO:0000313" key="3">
    <source>
        <dbReference type="EMBL" id="GFH21120.1"/>
    </source>
</evidence>
<dbReference type="InterPro" id="IPR052387">
    <property type="entry name" value="Fibrocystin"/>
</dbReference>
<dbReference type="SUPFAM" id="SSF81296">
    <property type="entry name" value="E set domains"/>
    <property type="match status" value="1"/>
</dbReference>
<dbReference type="PANTHER" id="PTHR46769:SF2">
    <property type="entry name" value="FIBROCYSTIN-L ISOFORM 2 PRECURSOR-RELATED"/>
    <property type="match status" value="1"/>
</dbReference>
<evidence type="ECO:0000313" key="4">
    <source>
        <dbReference type="Proteomes" id="UP000485058"/>
    </source>
</evidence>
<dbReference type="InterPro" id="IPR014756">
    <property type="entry name" value="Ig_E-set"/>
</dbReference>
<feature type="non-terminal residue" evidence="3">
    <location>
        <position position="213"/>
    </location>
</feature>
<dbReference type="InterPro" id="IPR013783">
    <property type="entry name" value="Ig-like_fold"/>
</dbReference>
<name>A0A699ZJ53_HAELA</name>
<proteinExistence type="predicted"/>
<dbReference type="PANTHER" id="PTHR46769">
    <property type="entry name" value="POLYCYSTIC KIDNEY AND HEPATIC DISEASE 1 (AUTOSOMAL RECESSIVE)-LIKE 1"/>
    <property type="match status" value="1"/>
</dbReference>
<protein>
    <recommendedName>
        <fullName evidence="2">IPT/TIG domain-containing protein</fullName>
    </recommendedName>
</protein>
<dbReference type="AlphaFoldDB" id="A0A699ZJ53"/>
<accession>A0A699ZJ53</accession>
<gene>
    <name evidence="3" type="ORF">HaLaN_18360</name>
</gene>
<feature type="non-terminal residue" evidence="3">
    <location>
        <position position="1"/>
    </location>
</feature>
<keyword evidence="1" id="KW-0732">Signal</keyword>
<keyword evidence="4" id="KW-1185">Reference proteome</keyword>
<dbReference type="InterPro" id="IPR002909">
    <property type="entry name" value="IPT_dom"/>
</dbReference>
<reference evidence="3 4" key="1">
    <citation type="submission" date="2020-02" db="EMBL/GenBank/DDBJ databases">
        <title>Draft genome sequence of Haematococcus lacustris strain NIES-144.</title>
        <authorList>
            <person name="Morimoto D."/>
            <person name="Nakagawa S."/>
            <person name="Yoshida T."/>
            <person name="Sawayama S."/>
        </authorList>
    </citation>
    <scope>NUCLEOTIDE SEQUENCE [LARGE SCALE GENOMIC DNA]</scope>
    <source>
        <strain evidence="3 4">NIES-144</strain>
    </source>
</reference>
<dbReference type="CDD" id="cd00603">
    <property type="entry name" value="IPT_PCSR"/>
    <property type="match status" value="1"/>
</dbReference>
<evidence type="ECO:0000259" key="2">
    <source>
        <dbReference type="Pfam" id="PF01833"/>
    </source>
</evidence>
<sequence length="213" mass="22281">MMCLAPSVAMPVFTGFCIVLLLAVTTDSLSITSLRPWGGSIAGGTRLEISGSFPDAMSGALAVFVGPYACEIVHHYSSELEIVCETAAGLQGSYPVSIVCETAAGLQGSYPVSVVGYDTDGYPVQDTQCCFTYAPGLTPSLTFINPSAGPPGSDVFLYGSPTWSINQDCASDAAASSTAHCIGAILFQDYRCGVDQENIDLAFKPNMRLATFN</sequence>
<comment type="caution">
    <text evidence="3">The sequence shown here is derived from an EMBL/GenBank/DDBJ whole genome shotgun (WGS) entry which is preliminary data.</text>
</comment>
<evidence type="ECO:0000256" key="1">
    <source>
        <dbReference type="ARBA" id="ARBA00022729"/>
    </source>
</evidence>
<feature type="domain" description="IPT/TIG" evidence="2">
    <location>
        <begin position="30"/>
        <end position="102"/>
    </location>
</feature>
<dbReference type="Gene3D" id="2.60.40.10">
    <property type="entry name" value="Immunoglobulins"/>
    <property type="match status" value="1"/>
</dbReference>
<dbReference type="Proteomes" id="UP000485058">
    <property type="component" value="Unassembled WGS sequence"/>
</dbReference>
<dbReference type="Pfam" id="PF01833">
    <property type="entry name" value="TIG"/>
    <property type="match status" value="1"/>
</dbReference>
<dbReference type="EMBL" id="BLLF01001765">
    <property type="protein sequence ID" value="GFH21120.1"/>
    <property type="molecule type" value="Genomic_DNA"/>
</dbReference>
<organism evidence="3 4">
    <name type="scientific">Haematococcus lacustris</name>
    <name type="common">Green alga</name>
    <name type="synonym">Haematococcus pluvialis</name>
    <dbReference type="NCBI Taxonomy" id="44745"/>
    <lineage>
        <taxon>Eukaryota</taxon>
        <taxon>Viridiplantae</taxon>
        <taxon>Chlorophyta</taxon>
        <taxon>core chlorophytes</taxon>
        <taxon>Chlorophyceae</taxon>
        <taxon>CS clade</taxon>
        <taxon>Chlamydomonadales</taxon>
        <taxon>Haematococcaceae</taxon>
        <taxon>Haematococcus</taxon>
    </lineage>
</organism>